<dbReference type="InterPro" id="IPR011545">
    <property type="entry name" value="DEAD/DEAH_box_helicase_dom"/>
</dbReference>
<evidence type="ECO:0000256" key="5">
    <source>
        <dbReference type="PROSITE-ProRule" id="PRU00552"/>
    </source>
</evidence>
<dbReference type="InterPro" id="IPR027417">
    <property type="entry name" value="P-loop_NTPase"/>
</dbReference>
<feature type="compositionally biased region" description="Polar residues" evidence="6">
    <location>
        <begin position="248"/>
        <end position="269"/>
    </location>
</feature>
<feature type="region of interest" description="Disordered" evidence="6">
    <location>
        <begin position="497"/>
        <end position="526"/>
    </location>
</feature>
<evidence type="ECO:0000256" key="1">
    <source>
        <dbReference type="ARBA" id="ARBA00022741"/>
    </source>
</evidence>
<dbReference type="PROSITE" id="PS51195">
    <property type="entry name" value="Q_MOTIF"/>
    <property type="match status" value="1"/>
</dbReference>
<feature type="region of interest" description="Disordered" evidence="6">
    <location>
        <begin position="592"/>
        <end position="622"/>
    </location>
</feature>
<feature type="short sequence motif" description="Q motif" evidence="5">
    <location>
        <begin position="693"/>
        <end position="721"/>
    </location>
</feature>
<keyword evidence="4" id="KW-0067">ATP-binding</keyword>
<dbReference type="Gene3D" id="3.40.50.300">
    <property type="entry name" value="P-loop containing nucleotide triphosphate hydrolases"/>
    <property type="match status" value="1"/>
</dbReference>
<evidence type="ECO:0000313" key="9">
    <source>
        <dbReference type="EMBL" id="KAA1074003.1"/>
    </source>
</evidence>
<dbReference type="SMART" id="SM00487">
    <property type="entry name" value="DEXDc"/>
    <property type="match status" value="1"/>
</dbReference>
<name>A0A5B0MCZ9_PUCGR</name>
<dbReference type="AlphaFoldDB" id="A0A5B0MCZ9"/>
<feature type="region of interest" description="Disordered" evidence="6">
    <location>
        <begin position="197"/>
        <end position="281"/>
    </location>
</feature>
<accession>A0A5B0MCZ9</accession>
<evidence type="ECO:0000259" key="8">
    <source>
        <dbReference type="PROSITE" id="PS51195"/>
    </source>
</evidence>
<sequence length="873" mass="95141">MSLLTVGVAPGQTTYRVNHNKVSCENQADIPSNLDLVASSSISVTPTRHSHPIKLLVLDSTSRHFSKKFLSCRPPAQGPHLPPKQQTIQREERLTPTKLIIPTDTNLLAITKTLTRSAQMTITAARNLLYLTGIGTGILIEGVTVATDQLVQIATQKRPKKEIWIEKETTRRIAIDIAMIVAGMRIEDIVKEEGAGAGVGVENPRREPNERPSTPLDRPKSPKPTDIPSSNIEIPSKPPSSSVPIVAQDSSEQVLSNSPSIPATETADNQIKKDIDSSAPGSAVAKARAIAEAREGRLPGETLEQQKLRMKRERLEQWKAKKALEENSSSNSTPVPPLIAKSDPIQTTPLANKVEKKLEPLVPIAPKGLPKKPLAADKATAAALAAAAISARLGTHPPPILPPTKLMKNAPPIGIKGLPTKPTFNAFPDPTSNNSKLSSALGTEDDSGKTKIQKLTFEAINADDDLLKLVEAEEDSDEEDLVDGGHVGYNKRKIIDGVEEETGATGGAPDEVDQEEGESESKIRLSQAVEKTTKKRFEAVSNVETLAQPAQAMDIDQEEVDPLDAYMSGVTDEVTKVNDRDKKKMNQLAAGAKKVLEEDDEHNDEDEQAGGSEDEIDKTNLRPEDIMALAAKKLKKKDLAPVDHQKITYEPFRKAFYHPPAEVEEMSDEQAENIRIAMDGIKIRGQDCPKPVMKWSWFGLHAACLEVVKSLGYQSPTPIQGQAVPAIMSGRDVIGVAKTGSGKTLAFLLPMFRHIKDQRPLDALEGPIAMIMTPTRELATQIYKEGRPFLKSLGLRAACAYGGSPLKDNIADMKRGAEVIVCTPGRMIELLTTNSGRVINMRRVTYLVLDEADRMFDMGFEPQVMKIVNQIRP</sequence>
<feature type="compositionally biased region" description="Acidic residues" evidence="6">
    <location>
        <begin position="597"/>
        <end position="616"/>
    </location>
</feature>
<proteinExistence type="predicted"/>
<dbReference type="PROSITE" id="PS51192">
    <property type="entry name" value="HELICASE_ATP_BIND_1"/>
    <property type="match status" value="1"/>
</dbReference>
<evidence type="ECO:0000313" key="10">
    <source>
        <dbReference type="Proteomes" id="UP000325313"/>
    </source>
</evidence>
<keyword evidence="3 9" id="KW-0347">Helicase</keyword>
<keyword evidence="2" id="KW-0378">Hydrolase</keyword>
<dbReference type="PROSITE" id="PS00039">
    <property type="entry name" value="DEAD_ATP_HELICASE"/>
    <property type="match status" value="1"/>
</dbReference>
<dbReference type="PANTHER" id="PTHR47958">
    <property type="entry name" value="ATP-DEPENDENT RNA HELICASE DBP3"/>
    <property type="match status" value="1"/>
</dbReference>
<dbReference type="GO" id="GO:0016787">
    <property type="term" value="F:hydrolase activity"/>
    <property type="evidence" value="ECO:0007669"/>
    <property type="project" value="UniProtKB-KW"/>
</dbReference>
<dbReference type="Pfam" id="PF00270">
    <property type="entry name" value="DEAD"/>
    <property type="match status" value="1"/>
</dbReference>
<gene>
    <name evidence="9" type="primary">DDX42_1</name>
    <name evidence="9" type="ORF">PGTUg99_029942</name>
</gene>
<reference evidence="9 10" key="1">
    <citation type="submission" date="2019-05" db="EMBL/GenBank/DDBJ databases">
        <title>Emergence of the Ug99 lineage of the wheat stem rust pathogen through somatic hybridization.</title>
        <authorList>
            <person name="Li F."/>
            <person name="Upadhyaya N.M."/>
            <person name="Sperschneider J."/>
            <person name="Matny O."/>
            <person name="Nguyen-Phuc H."/>
            <person name="Mago R."/>
            <person name="Raley C."/>
            <person name="Miller M.E."/>
            <person name="Silverstein K.A.T."/>
            <person name="Henningsen E."/>
            <person name="Hirsch C.D."/>
            <person name="Visser B."/>
            <person name="Pretorius Z.A."/>
            <person name="Steffenson B.J."/>
            <person name="Schwessinger B."/>
            <person name="Dodds P.N."/>
            <person name="Figueroa M."/>
        </authorList>
    </citation>
    <scope>NUCLEOTIDE SEQUENCE [LARGE SCALE GENOMIC DNA]</scope>
    <source>
        <strain evidence="9 10">Ug99</strain>
    </source>
</reference>
<dbReference type="EMBL" id="VDEP01000474">
    <property type="protein sequence ID" value="KAA1074003.1"/>
    <property type="molecule type" value="Genomic_DNA"/>
</dbReference>
<feature type="compositionally biased region" description="Low complexity" evidence="6">
    <location>
        <begin position="227"/>
        <end position="245"/>
    </location>
</feature>
<dbReference type="InterPro" id="IPR000629">
    <property type="entry name" value="RNA-helicase_DEAD-box_CS"/>
</dbReference>
<feature type="region of interest" description="Disordered" evidence="6">
    <location>
        <begin position="320"/>
        <end position="346"/>
    </location>
</feature>
<evidence type="ECO:0000256" key="2">
    <source>
        <dbReference type="ARBA" id="ARBA00022801"/>
    </source>
</evidence>
<dbReference type="InterPro" id="IPR014001">
    <property type="entry name" value="Helicase_ATP-bd"/>
</dbReference>
<dbReference type="GO" id="GO:0005524">
    <property type="term" value="F:ATP binding"/>
    <property type="evidence" value="ECO:0007669"/>
    <property type="project" value="UniProtKB-KW"/>
</dbReference>
<evidence type="ECO:0000256" key="6">
    <source>
        <dbReference type="SAM" id="MobiDB-lite"/>
    </source>
</evidence>
<dbReference type="InterPro" id="IPR014014">
    <property type="entry name" value="RNA_helicase_DEAD_Q_motif"/>
</dbReference>
<dbReference type="GO" id="GO:0003676">
    <property type="term" value="F:nucleic acid binding"/>
    <property type="evidence" value="ECO:0007669"/>
    <property type="project" value="InterPro"/>
</dbReference>
<dbReference type="SUPFAM" id="SSF52540">
    <property type="entry name" value="P-loop containing nucleoside triphosphate hydrolases"/>
    <property type="match status" value="1"/>
</dbReference>
<feature type="domain" description="DEAD-box RNA helicase Q" evidence="8">
    <location>
        <begin position="693"/>
        <end position="721"/>
    </location>
</feature>
<protein>
    <submittedName>
        <fullName evidence="9">ATP-dependent RNA helicase ddx42</fullName>
    </submittedName>
</protein>
<evidence type="ECO:0000259" key="7">
    <source>
        <dbReference type="PROSITE" id="PS51192"/>
    </source>
</evidence>
<dbReference type="Proteomes" id="UP000325313">
    <property type="component" value="Unassembled WGS sequence"/>
</dbReference>
<feature type="domain" description="Helicase ATP-binding" evidence="7">
    <location>
        <begin position="724"/>
        <end position="873"/>
    </location>
</feature>
<organism evidence="9 10">
    <name type="scientific">Puccinia graminis f. sp. tritici</name>
    <dbReference type="NCBI Taxonomy" id="56615"/>
    <lineage>
        <taxon>Eukaryota</taxon>
        <taxon>Fungi</taxon>
        <taxon>Dikarya</taxon>
        <taxon>Basidiomycota</taxon>
        <taxon>Pucciniomycotina</taxon>
        <taxon>Pucciniomycetes</taxon>
        <taxon>Pucciniales</taxon>
        <taxon>Pucciniaceae</taxon>
        <taxon>Puccinia</taxon>
    </lineage>
</organism>
<comment type="caution">
    <text evidence="9">The sequence shown here is derived from an EMBL/GenBank/DDBJ whole genome shotgun (WGS) entry which is preliminary data.</text>
</comment>
<dbReference type="GO" id="GO:0003724">
    <property type="term" value="F:RNA helicase activity"/>
    <property type="evidence" value="ECO:0007669"/>
    <property type="project" value="InterPro"/>
</dbReference>
<evidence type="ECO:0000256" key="4">
    <source>
        <dbReference type="ARBA" id="ARBA00022840"/>
    </source>
</evidence>
<evidence type="ECO:0000256" key="3">
    <source>
        <dbReference type="ARBA" id="ARBA00022806"/>
    </source>
</evidence>
<keyword evidence="1" id="KW-0547">Nucleotide-binding</keyword>